<dbReference type="AlphaFoldDB" id="A0A7S3AK31"/>
<feature type="coiled-coil region" evidence="2">
    <location>
        <begin position="117"/>
        <end position="253"/>
    </location>
</feature>
<feature type="coiled-coil region" evidence="2">
    <location>
        <begin position="362"/>
        <end position="396"/>
    </location>
</feature>
<dbReference type="Pfam" id="PF21771">
    <property type="entry name" value="CFAP58_CC"/>
    <property type="match status" value="1"/>
</dbReference>
<dbReference type="PANTHER" id="PTHR32083">
    <property type="entry name" value="CILIA AND FLAGELLA-ASSOCIATED PROTEIN 58-RELATED"/>
    <property type="match status" value="1"/>
</dbReference>
<keyword evidence="1 2" id="KW-0175">Coiled coil</keyword>
<dbReference type="GO" id="GO:0005856">
    <property type="term" value="C:cytoskeleton"/>
    <property type="evidence" value="ECO:0007669"/>
    <property type="project" value="TreeGrafter"/>
</dbReference>
<evidence type="ECO:0000256" key="1">
    <source>
        <dbReference type="ARBA" id="ARBA00023054"/>
    </source>
</evidence>
<evidence type="ECO:0000313" key="5">
    <source>
        <dbReference type="EMBL" id="CAE0105529.1"/>
    </source>
</evidence>
<sequence length="708" mass="82191">MKKQADVVAVAVTSQQSEVEKLADALSLLETELANQMRKRKELEEERMQLAMAVERHRSQIEQKERIADEIRKNLELSREEASHALAERVRLEMDQKAAVADTKREHDLLNRSAKEYATSLKKCKRAEVQLQNSQNQVPFMRRQLEEAGRQVASLREEKKKQLLAVEELKREVDIFINSFLKQESVEKEKQEWLRQLFEDIKTLEEELVEAYKEEQAQRKTVSKLTGEREANAREAAKQVNLAKETHEELKVKELVIIDLTKKHAETGARLREFSKLYDVVKADRNKYVNQIQASAQALAEMKEKIKILQNEVEILRNESVAKDKALSKEHMEHSNALSARDALRAEQNKHSASVREKNARVLQLVAEIDNLNSLINGIEKQMLKLKKRYETVVEERNYTGIQLIDRNDELCILYEKCNMQQTVLRKGELAIREREEEIRMLDLQVAELCRAIEVTRRKLPKVPELEQTIVTLQGQLEEERRLSDELSAELEAPENSKRWRKLEGKDPEPEDLAAKLQVLEERVNDKKEQLLEKDLVLEEVSNLANRLRTQALEGRESTLELAKRVNDFQARIKGTTRRMMATVSELSMYQATAMKLTQENQQKEEEVQKISRNMEQGIPPSDEIELAWQRYEQELTRRSNETHARNVLQETAPTQLTHTTAEPRPNAYIPDDIGIPKPYGALAPFKPTELGTTMRHIRRPQPREIEL</sequence>
<accession>A0A7S3AK31</accession>
<feature type="compositionally biased region" description="Basic and acidic residues" evidence="3">
    <location>
        <begin position="495"/>
        <end position="507"/>
    </location>
</feature>
<evidence type="ECO:0000256" key="3">
    <source>
        <dbReference type="SAM" id="MobiDB-lite"/>
    </source>
</evidence>
<reference evidence="5" key="1">
    <citation type="submission" date="2021-01" db="EMBL/GenBank/DDBJ databases">
        <authorList>
            <person name="Corre E."/>
            <person name="Pelletier E."/>
            <person name="Niang G."/>
            <person name="Scheremetjew M."/>
            <person name="Finn R."/>
            <person name="Kale V."/>
            <person name="Holt S."/>
            <person name="Cochrane G."/>
            <person name="Meng A."/>
            <person name="Brown T."/>
            <person name="Cohen L."/>
        </authorList>
    </citation>
    <scope>NUCLEOTIDE SEQUENCE</scope>
    <source>
        <strain evidence="5">CCMP281</strain>
    </source>
</reference>
<evidence type="ECO:0000256" key="2">
    <source>
        <dbReference type="SAM" id="Coils"/>
    </source>
</evidence>
<feature type="region of interest" description="Disordered" evidence="3">
    <location>
        <begin position="685"/>
        <end position="708"/>
    </location>
</feature>
<feature type="coiled-coil region" evidence="2">
    <location>
        <begin position="587"/>
        <end position="614"/>
    </location>
</feature>
<feature type="coiled-coil region" evidence="2">
    <location>
        <begin position="285"/>
        <end position="319"/>
    </location>
</feature>
<gene>
    <name evidence="5" type="ORF">HERI1096_LOCUS6187</name>
</gene>
<feature type="region of interest" description="Disordered" evidence="3">
    <location>
        <begin position="485"/>
        <end position="507"/>
    </location>
</feature>
<dbReference type="EMBL" id="HBHX01011142">
    <property type="protein sequence ID" value="CAE0105529.1"/>
    <property type="molecule type" value="Transcribed_RNA"/>
</dbReference>
<name>A0A7S3AK31_9EUKA</name>
<proteinExistence type="predicted"/>
<feature type="coiled-coil region" evidence="2">
    <location>
        <begin position="12"/>
        <end position="88"/>
    </location>
</feature>
<evidence type="ECO:0000259" key="4">
    <source>
        <dbReference type="Pfam" id="PF21771"/>
    </source>
</evidence>
<dbReference type="InterPro" id="IPR049270">
    <property type="entry name" value="CFAP58_CC"/>
</dbReference>
<dbReference type="PANTHER" id="PTHR32083:SF34">
    <property type="entry name" value="COILED-COIL DOMAIN-CONTAINING PROTEIN 146"/>
    <property type="match status" value="1"/>
</dbReference>
<protein>
    <recommendedName>
        <fullName evidence="4">Cilia- and flagella-associated protein 58 central coiled coil domain-containing protein</fullName>
    </recommendedName>
</protein>
<organism evidence="5">
    <name type="scientific">Haptolina ericina</name>
    <dbReference type="NCBI Taxonomy" id="156174"/>
    <lineage>
        <taxon>Eukaryota</taxon>
        <taxon>Haptista</taxon>
        <taxon>Haptophyta</taxon>
        <taxon>Prymnesiophyceae</taxon>
        <taxon>Prymnesiales</taxon>
        <taxon>Prymnesiaceae</taxon>
        <taxon>Haptolina</taxon>
    </lineage>
</organism>
<feature type="domain" description="Cilia- and flagella-associated protein 58 central coiled coil" evidence="4">
    <location>
        <begin position="164"/>
        <end position="452"/>
    </location>
</feature>